<protein>
    <submittedName>
        <fullName evidence="1">Uncharacterized protein</fullName>
    </submittedName>
</protein>
<sequence length="190" mass="22232">MKKYNTPNTQESTTKQIYFTTQPRVASCPELCSAPPLTWRRTLRHWSRWHCCYIGCNPWCPCLCPSGNCWTWRQGREEETGVRVLMWHDLVVKEWNMEGEQWKEIKMERATKGRIARKASREIYKERKTKTKEKTLGNTYKCYNTANPVPITRETTGHIQLASQTCCFRVEVATLCTSIANIHKPLDIKS</sequence>
<evidence type="ECO:0000313" key="1">
    <source>
        <dbReference type="EMBL" id="MPC43028.1"/>
    </source>
</evidence>
<comment type="caution">
    <text evidence="1">The sequence shown here is derived from an EMBL/GenBank/DDBJ whole genome shotgun (WGS) entry which is preliminary data.</text>
</comment>
<accession>A0A5B7FD99</accession>
<dbReference type="EMBL" id="VSRR010005658">
    <property type="protein sequence ID" value="MPC43028.1"/>
    <property type="molecule type" value="Genomic_DNA"/>
</dbReference>
<proteinExistence type="predicted"/>
<gene>
    <name evidence="1" type="ORF">E2C01_036663</name>
</gene>
<reference evidence="1 2" key="1">
    <citation type="submission" date="2019-05" db="EMBL/GenBank/DDBJ databases">
        <title>Another draft genome of Portunus trituberculatus and its Hox gene families provides insights of decapod evolution.</title>
        <authorList>
            <person name="Jeong J.-H."/>
            <person name="Song I."/>
            <person name="Kim S."/>
            <person name="Choi T."/>
            <person name="Kim D."/>
            <person name="Ryu S."/>
            <person name="Kim W."/>
        </authorList>
    </citation>
    <scope>NUCLEOTIDE SEQUENCE [LARGE SCALE GENOMIC DNA]</scope>
    <source>
        <tissue evidence="1">Muscle</tissue>
    </source>
</reference>
<name>A0A5B7FD99_PORTR</name>
<dbReference type="AlphaFoldDB" id="A0A5B7FD99"/>
<keyword evidence="2" id="KW-1185">Reference proteome</keyword>
<organism evidence="1 2">
    <name type="scientific">Portunus trituberculatus</name>
    <name type="common">Swimming crab</name>
    <name type="synonym">Neptunus trituberculatus</name>
    <dbReference type="NCBI Taxonomy" id="210409"/>
    <lineage>
        <taxon>Eukaryota</taxon>
        <taxon>Metazoa</taxon>
        <taxon>Ecdysozoa</taxon>
        <taxon>Arthropoda</taxon>
        <taxon>Crustacea</taxon>
        <taxon>Multicrustacea</taxon>
        <taxon>Malacostraca</taxon>
        <taxon>Eumalacostraca</taxon>
        <taxon>Eucarida</taxon>
        <taxon>Decapoda</taxon>
        <taxon>Pleocyemata</taxon>
        <taxon>Brachyura</taxon>
        <taxon>Eubrachyura</taxon>
        <taxon>Portunoidea</taxon>
        <taxon>Portunidae</taxon>
        <taxon>Portuninae</taxon>
        <taxon>Portunus</taxon>
    </lineage>
</organism>
<dbReference type="Proteomes" id="UP000324222">
    <property type="component" value="Unassembled WGS sequence"/>
</dbReference>
<evidence type="ECO:0000313" key="2">
    <source>
        <dbReference type="Proteomes" id="UP000324222"/>
    </source>
</evidence>